<dbReference type="AlphaFoldDB" id="A0A432WEZ1"/>
<evidence type="ECO:0000313" key="2">
    <source>
        <dbReference type="EMBL" id="RUO31378.1"/>
    </source>
</evidence>
<dbReference type="Proteomes" id="UP000288405">
    <property type="component" value="Unassembled WGS sequence"/>
</dbReference>
<protein>
    <submittedName>
        <fullName evidence="2">Uncharacterized protein</fullName>
    </submittedName>
</protein>
<dbReference type="RefSeq" id="WP_126777197.1">
    <property type="nucleotide sequence ID" value="NZ_PIPM01000008.1"/>
</dbReference>
<feature type="transmembrane region" description="Helical" evidence="1">
    <location>
        <begin position="6"/>
        <end position="33"/>
    </location>
</feature>
<keyword evidence="1" id="KW-0812">Transmembrane</keyword>
<keyword evidence="3" id="KW-1185">Reference proteome</keyword>
<dbReference type="EMBL" id="PIPM01000008">
    <property type="protein sequence ID" value="RUO31378.1"/>
    <property type="molecule type" value="Genomic_DNA"/>
</dbReference>
<evidence type="ECO:0000256" key="1">
    <source>
        <dbReference type="SAM" id="Phobius"/>
    </source>
</evidence>
<proteinExistence type="predicted"/>
<comment type="caution">
    <text evidence="2">The sequence shown here is derived from an EMBL/GenBank/DDBJ whole genome shotgun (WGS) entry which is preliminary data.</text>
</comment>
<keyword evidence="1" id="KW-1133">Transmembrane helix</keyword>
<gene>
    <name evidence="2" type="ORF">CWE11_08550</name>
</gene>
<feature type="transmembrane region" description="Helical" evidence="1">
    <location>
        <begin position="45"/>
        <end position="67"/>
    </location>
</feature>
<organism evidence="2 3">
    <name type="scientific">Aliidiomarina sanyensis</name>
    <dbReference type="NCBI Taxonomy" id="1249555"/>
    <lineage>
        <taxon>Bacteria</taxon>
        <taxon>Pseudomonadati</taxon>
        <taxon>Pseudomonadota</taxon>
        <taxon>Gammaproteobacteria</taxon>
        <taxon>Alteromonadales</taxon>
        <taxon>Idiomarinaceae</taxon>
        <taxon>Aliidiomarina</taxon>
    </lineage>
</organism>
<sequence>MNEIFGAILFTVFVASAGLGIASIVCAVLPSTVTENEQERARDKVEYVFFGAAGVIIALVMVLAMVFNAS</sequence>
<dbReference type="OrthoDB" id="6388369at2"/>
<accession>A0A432WEZ1</accession>
<keyword evidence="1" id="KW-0472">Membrane</keyword>
<evidence type="ECO:0000313" key="3">
    <source>
        <dbReference type="Proteomes" id="UP000288405"/>
    </source>
</evidence>
<name>A0A432WEZ1_9GAMM</name>
<reference evidence="2 3" key="1">
    <citation type="journal article" date="2011" name="Front. Microbiol.">
        <title>Genomic signatures of strain selection and enhancement in Bacillus atrophaeus var. globigii, a historical biowarfare simulant.</title>
        <authorList>
            <person name="Gibbons H.S."/>
            <person name="Broomall S.M."/>
            <person name="McNew L.A."/>
            <person name="Daligault H."/>
            <person name="Chapman C."/>
            <person name="Bruce D."/>
            <person name="Karavis M."/>
            <person name="Krepps M."/>
            <person name="McGregor P.A."/>
            <person name="Hong C."/>
            <person name="Park K.H."/>
            <person name="Akmal A."/>
            <person name="Feldman A."/>
            <person name="Lin J.S."/>
            <person name="Chang W.E."/>
            <person name="Higgs B.W."/>
            <person name="Demirev P."/>
            <person name="Lindquist J."/>
            <person name="Liem A."/>
            <person name="Fochler E."/>
            <person name="Read T.D."/>
            <person name="Tapia R."/>
            <person name="Johnson S."/>
            <person name="Bishop-Lilly K.A."/>
            <person name="Detter C."/>
            <person name="Han C."/>
            <person name="Sozhamannan S."/>
            <person name="Rosenzweig C.N."/>
            <person name="Skowronski E.W."/>
        </authorList>
    </citation>
    <scope>NUCLEOTIDE SEQUENCE [LARGE SCALE GENOMIC DNA]</scope>
    <source>
        <strain evidence="2 3">GYP-17</strain>
    </source>
</reference>